<dbReference type="Pfam" id="PF01202">
    <property type="entry name" value="SKI"/>
    <property type="match status" value="1"/>
</dbReference>
<evidence type="ECO:0000256" key="5">
    <source>
        <dbReference type="ARBA" id="ARBA00022741"/>
    </source>
</evidence>
<organism evidence="10 11">
    <name type="scientific">Dongia sedimenti</name>
    <dbReference type="NCBI Taxonomy" id="3064282"/>
    <lineage>
        <taxon>Bacteria</taxon>
        <taxon>Pseudomonadati</taxon>
        <taxon>Pseudomonadota</taxon>
        <taxon>Alphaproteobacteria</taxon>
        <taxon>Rhodospirillales</taxon>
        <taxon>Dongiaceae</taxon>
        <taxon>Dongia</taxon>
    </lineage>
</organism>
<dbReference type="Gene3D" id="3.40.50.300">
    <property type="entry name" value="P-loop containing nucleotide triphosphate hydrolases"/>
    <property type="match status" value="1"/>
</dbReference>
<evidence type="ECO:0000256" key="3">
    <source>
        <dbReference type="ARBA" id="ARBA00012054"/>
    </source>
</evidence>
<dbReference type="PANTHER" id="PTHR43442">
    <property type="entry name" value="GLUCONOKINASE-RELATED"/>
    <property type="match status" value="1"/>
</dbReference>
<gene>
    <name evidence="10" type="ORF">Q8A70_27475</name>
</gene>
<dbReference type="NCBIfam" id="TIGR01313">
    <property type="entry name" value="therm_gnt_kin"/>
    <property type="match status" value="1"/>
</dbReference>
<dbReference type="EMBL" id="JAUYVI010000012">
    <property type="protein sequence ID" value="MDQ7251457.1"/>
    <property type="molecule type" value="Genomic_DNA"/>
</dbReference>
<evidence type="ECO:0000256" key="1">
    <source>
        <dbReference type="ARBA" id="ARBA00004761"/>
    </source>
</evidence>
<evidence type="ECO:0000256" key="7">
    <source>
        <dbReference type="ARBA" id="ARBA00022840"/>
    </source>
</evidence>
<keyword evidence="5 9" id="KW-0547">Nucleotide-binding</keyword>
<dbReference type="SUPFAM" id="SSF52540">
    <property type="entry name" value="P-loop containing nucleoside triphosphate hydrolases"/>
    <property type="match status" value="1"/>
</dbReference>
<dbReference type="Proteomes" id="UP001230156">
    <property type="component" value="Unassembled WGS sequence"/>
</dbReference>
<dbReference type="PANTHER" id="PTHR43442:SF3">
    <property type="entry name" value="GLUCONOKINASE-RELATED"/>
    <property type="match status" value="1"/>
</dbReference>
<evidence type="ECO:0000256" key="4">
    <source>
        <dbReference type="ARBA" id="ARBA00022679"/>
    </source>
</evidence>
<evidence type="ECO:0000256" key="6">
    <source>
        <dbReference type="ARBA" id="ARBA00022777"/>
    </source>
</evidence>
<comment type="catalytic activity">
    <reaction evidence="8 9">
        <text>D-gluconate + ATP = 6-phospho-D-gluconate + ADP + H(+)</text>
        <dbReference type="Rhea" id="RHEA:19433"/>
        <dbReference type="ChEBI" id="CHEBI:15378"/>
        <dbReference type="ChEBI" id="CHEBI:18391"/>
        <dbReference type="ChEBI" id="CHEBI:30616"/>
        <dbReference type="ChEBI" id="CHEBI:58759"/>
        <dbReference type="ChEBI" id="CHEBI:456216"/>
        <dbReference type="EC" id="2.7.1.12"/>
    </reaction>
</comment>
<reference evidence="11" key="1">
    <citation type="submission" date="2023-08" db="EMBL/GenBank/DDBJ databases">
        <title>Rhodospirillaceae gen. nov., a novel taxon isolated from the Yangtze River Yuezi River estuary sludge.</title>
        <authorList>
            <person name="Ruan L."/>
        </authorList>
    </citation>
    <scope>NUCLEOTIDE SEQUENCE [LARGE SCALE GENOMIC DNA]</scope>
    <source>
        <strain evidence="11">R-7</strain>
    </source>
</reference>
<name>A0ABU0YW80_9PROT</name>
<dbReference type="GO" id="GO:0046316">
    <property type="term" value="F:gluconokinase activity"/>
    <property type="evidence" value="ECO:0007669"/>
    <property type="project" value="UniProtKB-EC"/>
</dbReference>
<keyword evidence="6 9" id="KW-0418">Kinase</keyword>
<dbReference type="EC" id="2.7.1.12" evidence="3 9"/>
<dbReference type="RefSeq" id="WP_379961856.1">
    <property type="nucleotide sequence ID" value="NZ_JAUYVI010000012.1"/>
</dbReference>
<evidence type="ECO:0000256" key="9">
    <source>
        <dbReference type="RuleBase" id="RU363066"/>
    </source>
</evidence>
<proteinExistence type="inferred from homology"/>
<evidence type="ECO:0000256" key="8">
    <source>
        <dbReference type="ARBA" id="ARBA00048090"/>
    </source>
</evidence>
<evidence type="ECO:0000256" key="2">
    <source>
        <dbReference type="ARBA" id="ARBA00008420"/>
    </source>
</evidence>
<dbReference type="InterPro" id="IPR006001">
    <property type="entry name" value="Therm_gnt_kin"/>
</dbReference>
<keyword evidence="7 9" id="KW-0067">ATP-binding</keyword>
<keyword evidence="4 9" id="KW-0808">Transferase</keyword>
<comment type="caution">
    <text evidence="10">The sequence shown here is derived from an EMBL/GenBank/DDBJ whole genome shotgun (WGS) entry which is preliminary data.</text>
</comment>
<comment type="pathway">
    <text evidence="1">Carbohydrate acid metabolism.</text>
</comment>
<sequence>MAGLSDPIVVLLMGVSGSGKSTIGTLLAAQLGASYFDADSFHSPEAIAKMQSGTPLDDRDRMPWLARIAQKIELLVADDESGVIGCSALKRAYRDILFDGIPRERVALVYLRGSYDLIRGRLAQRTDHFMPASLLESQFKQLEEPSPDERAIKADIAPAPDAIVAAILRELTKRGAAAGAA</sequence>
<evidence type="ECO:0000313" key="11">
    <source>
        <dbReference type="Proteomes" id="UP001230156"/>
    </source>
</evidence>
<dbReference type="InterPro" id="IPR031322">
    <property type="entry name" value="Shikimate/glucono_kinase"/>
</dbReference>
<comment type="similarity">
    <text evidence="2 9">Belongs to the gluconokinase GntK/GntV family.</text>
</comment>
<keyword evidence="11" id="KW-1185">Reference proteome</keyword>
<evidence type="ECO:0000313" key="10">
    <source>
        <dbReference type="EMBL" id="MDQ7251457.1"/>
    </source>
</evidence>
<accession>A0ABU0YW80</accession>
<dbReference type="CDD" id="cd02021">
    <property type="entry name" value="GntK"/>
    <property type="match status" value="1"/>
</dbReference>
<protein>
    <recommendedName>
        <fullName evidence="3 9">Gluconokinase</fullName>
        <ecNumber evidence="3 9">2.7.1.12</ecNumber>
    </recommendedName>
</protein>
<dbReference type="InterPro" id="IPR027417">
    <property type="entry name" value="P-loop_NTPase"/>
</dbReference>